<evidence type="ECO:0000313" key="1">
    <source>
        <dbReference type="EMBL" id="CAA2986562.1"/>
    </source>
</evidence>
<accession>A0A8S0S1S6</accession>
<organism evidence="1 2">
    <name type="scientific">Olea europaea subsp. europaea</name>
    <dbReference type="NCBI Taxonomy" id="158383"/>
    <lineage>
        <taxon>Eukaryota</taxon>
        <taxon>Viridiplantae</taxon>
        <taxon>Streptophyta</taxon>
        <taxon>Embryophyta</taxon>
        <taxon>Tracheophyta</taxon>
        <taxon>Spermatophyta</taxon>
        <taxon>Magnoliopsida</taxon>
        <taxon>eudicotyledons</taxon>
        <taxon>Gunneridae</taxon>
        <taxon>Pentapetalae</taxon>
        <taxon>asterids</taxon>
        <taxon>lamiids</taxon>
        <taxon>Lamiales</taxon>
        <taxon>Oleaceae</taxon>
        <taxon>Oleeae</taxon>
        <taxon>Olea</taxon>
    </lineage>
</organism>
<keyword evidence="2" id="KW-1185">Reference proteome</keyword>
<name>A0A8S0S1S6_OLEEU</name>
<dbReference type="Proteomes" id="UP000594638">
    <property type="component" value="Unassembled WGS sequence"/>
</dbReference>
<reference evidence="1 2" key="1">
    <citation type="submission" date="2019-12" db="EMBL/GenBank/DDBJ databases">
        <authorList>
            <person name="Alioto T."/>
            <person name="Alioto T."/>
            <person name="Gomez Garrido J."/>
        </authorList>
    </citation>
    <scope>NUCLEOTIDE SEQUENCE [LARGE SCALE GENOMIC DNA]</scope>
</reference>
<sequence>MQESHISASSSGLPVKRAYRPTKALQSPYVREGKQIKHSSNVVIFQHYNQSADHVNIADFQNWFQRGYNPHNKKKFNDRDDHIRLPFLVGQFVVENKTWWYELVSRDVSLSSSVCILL</sequence>
<evidence type="ECO:0000313" key="2">
    <source>
        <dbReference type="Proteomes" id="UP000594638"/>
    </source>
</evidence>
<protein>
    <submittedName>
        <fullName evidence="1">Uncharacterized protein</fullName>
    </submittedName>
</protein>
<dbReference type="EMBL" id="CACTIH010003868">
    <property type="protein sequence ID" value="CAA2986562.1"/>
    <property type="molecule type" value="Genomic_DNA"/>
</dbReference>
<dbReference type="Gramene" id="OE9A004452T1">
    <property type="protein sequence ID" value="OE9A004452C1"/>
    <property type="gene ID" value="OE9A004452"/>
</dbReference>
<proteinExistence type="predicted"/>
<comment type="caution">
    <text evidence="1">The sequence shown here is derived from an EMBL/GenBank/DDBJ whole genome shotgun (WGS) entry which is preliminary data.</text>
</comment>
<gene>
    <name evidence="1" type="ORF">OLEA9_A004452</name>
</gene>
<dbReference type="AlphaFoldDB" id="A0A8S0S1S6"/>